<protein>
    <submittedName>
        <fullName evidence="1">Uncharacterized protein</fullName>
    </submittedName>
</protein>
<proteinExistence type="predicted"/>
<organism evidence="1 2">
    <name type="scientific">Araneus ventricosus</name>
    <name type="common">Orbweaver spider</name>
    <name type="synonym">Epeira ventricosa</name>
    <dbReference type="NCBI Taxonomy" id="182803"/>
    <lineage>
        <taxon>Eukaryota</taxon>
        <taxon>Metazoa</taxon>
        <taxon>Ecdysozoa</taxon>
        <taxon>Arthropoda</taxon>
        <taxon>Chelicerata</taxon>
        <taxon>Arachnida</taxon>
        <taxon>Araneae</taxon>
        <taxon>Araneomorphae</taxon>
        <taxon>Entelegynae</taxon>
        <taxon>Araneoidea</taxon>
        <taxon>Araneidae</taxon>
        <taxon>Araneus</taxon>
    </lineage>
</organism>
<accession>A0A4Y2F644</accession>
<reference evidence="1 2" key="1">
    <citation type="journal article" date="2019" name="Sci. Rep.">
        <title>Orb-weaving spider Araneus ventricosus genome elucidates the spidroin gene catalogue.</title>
        <authorList>
            <person name="Kono N."/>
            <person name="Nakamura H."/>
            <person name="Ohtoshi R."/>
            <person name="Moran D.A.P."/>
            <person name="Shinohara A."/>
            <person name="Yoshida Y."/>
            <person name="Fujiwara M."/>
            <person name="Mori M."/>
            <person name="Tomita M."/>
            <person name="Arakawa K."/>
        </authorList>
    </citation>
    <scope>NUCLEOTIDE SEQUENCE [LARGE SCALE GENOMIC DNA]</scope>
</reference>
<dbReference type="Proteomes" id="UP000499080">
    <property type="component" value="Unassembled WGS sequence"/>
</dbReference>
<dbReference type="EMBL" id="BGPR01000817">
    <property type="protein sequence ID" value="GBM36631.1"/>
    <property type="molecule type" value="Genomic_DNA"/>
</dbReference>
<evidence type="ECO:0000313" key="1">
    <source>
        <dbReference type="EMBL" id="GBM36631.1"/>
    </source>
</evidence>
<dbReference type="AlphaFoldDB" id="A0A4Y2F644"/>
<evidence type="ECO:0000313" key="2">
    <source>
        <dbReference type="Proteomes" id="UP000499080"/>
    </source>
</evidence>
<gene>
    <name evidence="1" type="ORF">AVEN_221911_1</name>
</gene>
<name>A0A4Y2F644_ARAVE</name>
<comment type="caution">
    <text evidence="1">The sequence shown here is derived from an EMBL/GenBank/DDBJ whole genome shotgun (WGS) entry which is preliminary data.</text>
</comment>
<keyword evidence="2" id="KW-1185">Reference proteome</keyword>
<sequence length="122" mass="13976">MDLTGIGYVLDTSTCFVYVDRQEIEDSCVTSRNTRYIYFLVYEVSKEKCREDFVSVTIKNLQMRTIYAGGIECLKKQDVCAKGKLAEGHVFQRKTLKEFAAKEVEVEMPTMSSALGHRDLRT</sequence>